<keyword evidence="1" id="KW-0500">Molybdenum</keyword>
<dbReference type="InterPro" id="IPR036856">
    <property type="entry name" value="Ald_Oxase/Xan_DH_a/b_sf"/>
</dbReference>
<dbReference type="Gene3D" id="3.90.1170.50">
    <property type="entry name" value="Aldehyde oxidase/xanthine dehydrogenase, a/b hammerhead"/>
    <property type="match status" value="1"/>
</dbReference>
<proteinExistence type="predicted"/>
<dbReference type="PANTHER" id="PTHR11908">
    <property type="entry name" value="XANTHINE DEHYDROGENASE"/>
    <property type="match status" value="1"/>
</dbReference>
<evidence type="ECO:0000259" key="3">
    <source>
        <dbReference type="SMART" id="SM01008"/>
    </source>
</evidence>
<dbReference type="InterPro" id="IPR046867">
    <property type="entry name" value="AldOxase/xan_DH_MoCoBD2"/>
</dbReference>
<dbReference type="InterPro" id="IPR016208">
    <property type="entry name" value="Ald_Oxase/xanthine_DH-like"/>
</dbReference>
<dbReference type="InterPro" id="IPR037165">
    <property type="entry name" value="AldOxase/xan_DH_Mopterin-bd_sf"/>
</dbReference>
<organism evidence="4 5">
    <name type="scientific">Actinomycetospora lemnae</name>
    <dbReference type="NCBI Taxonomy" id="3019891"/>
    <lineage>
        <taxon>Bacteria</taxon>
        <taxon>Bacillati</taxon>
        <taxon>Actinomycetota</taxon>
        <taxon>Actinomycetes</taxon>
        <taxon>Pseudonocardiales</taxon>
        <taxon>Pseudonocardiaceae</taxon>
        <taxon>Actinomycetospora</taxon>
    </lineage>
</organism>
<keyword evidence="5" id="KW-1185">Reference proteome</keyword>
<reference evidence="4 5" key="1">
    <citation type="submission" date="2023-02" db="EMBL/GenBank/DDBJ databases">
        <title>Genome sequencing required for Actinomycetospora new species description.</title>
        <authorList>
            <person name="Saimee Y."/>
            <person name="Duangmal K."/>
        </authorList>
    </citation>
    <scope>NUCLEOTIDE SEQUENCE [LARGE SCALE GENOMIC DNA]</scope>
    <source>
        <strain evidence="4 5">DW7H6</strain>
    </source>
</reference>
<dbReference type="Pfam" id="PF20256">
    <property type="entry name" value="MoCoBD_2"/>
    <property type="match status" value="2"/>
</dbReference>
<dbReference type="Proteomes" id="UP001300763">
    <property type="component" value="Unassembled WGS sequence"/>
</dbReference>
<dbReference type="Pfam" id="PF01315">
    <property type="entry name" value="Ald_Xan_dh_C"/>
    <property type="match status" value="1"/>
</dbReference>
<dbReference type="PANTHER" id="PTHR11908:SF132">
    <property type="entry name" value="ALDEHYDE OXIDASE 1-RELATED"/>
    <property type="match status" value="1"/>
</dbReference>
<dbReference type="Gene3D" id="3.30.365.10">
    <property type="entry name" value="Aldehyde oxidase/xanthine dehydrogenase, molybdopterin binding domain"/>
    <property type="match status" value="4"/>
</dbReference>
<dbReference type="SUPFAM" id="SSF54665">
    <property type="entry name" value="CO dehydrogenase molybdoprotein N-domain-like"/>
    <property type="match status" value="1"/>
</dbReference>
<comment type="caution">
    <text evidence="4">The sequence shown here is derived from an EMBL/GenBank/DDBJ whole genome shotgun (WGS) entry which is preliminary data.</text>
</comment>
<dbReference type="InterPro" id="IPR000674">
    <property type="entry name" value="Ald_Oxase/Xan_DH_a/b"/>
</dbReference>
<gene>
    <name evidence="4" type="ORF">PGB27_24965</name>
</gene>
<dbReference type="RefSeq" id="WP_274203142.1">
    <property type="nucleotide sequence ID" value="NZ_JAQZAO010000014.1"/>
</dbReference>
<evidence type="ECO:0000256" key="1">
    <source>
        <dbReference type="ARBA" id="ARBA00022505"/>
    </source>
</evidence>
<keyword evidence="2" id="KW-0560">Oxidoreductase</keyword>
<name>A0ABT5T0G2_9PSEU</name>
<sequence length="703" mass="74830">MSTPEMLTPRAMGTPRRRVEGPAKVTGTARYAAEHPLDRPVHLHPVLATIPRGRVTAIDTSAAEAVDGVVAVLTTRDADALADTSDREFTVLQDDEIGFRGQYVGAVLADTPEAAREGADRVEVTYEQDDFRAVLDPDAGELYAPDAVNPAFATDSVIGDADAALGEAEVVVDATYTTATTHNNPLEPHSSIVVWEPDGGRFTIFDSTQGVSTTRSNVATVFGMDEADVDVISPHVGGGFGSKGNLHANVVLACLAARRVPGRPVKYPLTRQQMFSLVGYRTPTIQHVRLGATREGRLSALVHDVVEQTSRTKEFAEQTATYSRSVYAAPHRRTTHRLDMLDVPVPSWMRAPGECPGSFAAEVAMDELAVACDVDPVELRIRNEPDADPETGKPFSSRHLVECLRRGADRFGWSRRDPTPRARLVDGWWSGTGVAASAYPTNRSPGSGATIRYHRPAADGAEHWDVEIAAADIGTGARTVLGQIAADALGVDVDTVEVTVGDTAVPPATVAGGSSGTASWGSAVVDAAQRFRAKYGTDPSDGDEIEGATPENDWSEHYAMSAFGAQFAEVLVHADTGEVRVPRMLGVFAAGRILNPVTARSQFIGGMTMGLSMALHEDSVMDPRSGHVVNHDLANYHIASCADVGDMDAEWIDEEDPYVNPMGSKGIGEIGIVGAAAVVANAAYHATGVRVRSAPMLVDHFLD</sequence>
<dbReference type="EMBL" id="JAQZAO010000014">
    <property type="protein sequence ID" value="MDD7968610.1"/>
    <property type="molecule type" value="Genomic_DNA"/>
</dbReference>
<accession>A0ABT5T0G2</accession>
<dbReference type="SUPFAM" id="SSF56003">
    <property type="entry name" value="Molybdenum cofactor-binding domain"/>
    <property type="match status" value="1"/>
</dbReference>
<protein>
    <submittedName>
        <fullName evidence="4">Xanthine dehydrogenase family protein molybdopterin-binding subunit</fullName>
    </submittedName>
</protein>
<feature type="domain" description="Aldehyde oxidase/xanthine dehydrogenase a/b hammerhead" evidence="3">
    <location>
        <begin position="26"/>
        <end position="130"/>
    </location>
</feature>
<dbReference type="Pfam" id="PF02738">
    <property type="entry name" value="MoCoBD_1"/>
    <property type="match status" value="1"/>
</dbReference>
<dbReference type="SMART" id="SM01008">
    <property type="entry name" value="Ald_Xan_dh_C"/>
    <property type="match status" value="1"/>
</dbReference>
<evidence type="ECO:0000313" key="5">
    <source>
        <dbReference type="Proteomes" id="UP001300763"/>
    </source>
</evidence>
<evidence type="ECO:0000313" key="4">
    <source>
        <dbReference type="EMBL" id="MDD7968610.1"/>
    </source>
</evidence>
<dbReference type="InterPro" id="IPR008274">
    <property type="entry name" value="AldOxase/xan_DH_MoCoBD1"/>
</dbReference>
<evidence type="ECO:0000256" key="2">
    <source>
        <dbReference type="ARBA" id="ARBA00023002"/>
    </source>
</evidence>